<dbReference type="Proteomes" id="UP000678016">
    <property type="component" value="Chromosome"/>
</dbReference>
<sequence length="96" mass="9879">MSSTRHGFLAAVAHDLQVFAGAGPWRGLVIMGSCSVSPSDSFFLEGSPWADEAAVLADAKAGALLSDLVDPRASAAGDLIVDSVDKLRIILSKGHS</sequence>
<reference evidence="2" key="1">
    <citation type="submission" date="2021-05" db="EMBL/GenBank/DDBJ databases">
        <title>Direct Submission.</title>
        <authorList>
            <person name="Li K."/>
            <person name="Gao J."/>
        </authorList>
    </citation>
    <scope>NUCLEOTIDE SEQUENCE [LARGE SCALE GENOMIC DNA]</scope>
    <source>
        <strain evidence="2">HDS12</strain>
    </source>
</reference>
<protein>
    <submittedName>
        <fullName evidence="1">Uncharacterized protein</fullName>
    </submittedName>
</protein>
<gene>
    <name evidence="1" type="ORF">KGD83_16260</name>
</gene>
<organism evidence="1 2">
    <name type="scientific">Nocardiopsis akebiae</name>
    <dbReference type="NCBI Taxonomy" id="2831968"/>
    <lineage>
        <taxon>Bacteria</taxon>
        <taxon>Bacillati</taxon>
        <taxon>Actinomycetota</taxon>
        <taxon>Actinomycetes</taxon>
        <taxon>Streptosporangiales</taxon>
        <taxon>Nocardiopsidaceae</taxon>
        <taxon>Nocardiopsis</taxon>
    </lineage>
</organism>
<proteinExistence type="predicted"/>
<name>A0ABX8C0E7_9ACTN</name>
<evidence type="ECO:0000313" key="1">
    <source>
        <dbReference type="EMBL" id="QUX26917.1"/>
    </source>
</evidence>
<dbReference type="EMBL" id="CP074132">
    <property type="protein sequence ID" value="QUX26917.1"/>
    <property type="molecule type" value="Genomic_DNA"/>
</dbReference>
<keyword evidence="2" id="KW-1185">Reference proteome</keyword>
<dbReference type="RefSeq" id="WP_157983433.1">
    <property type="nucleotide sequence ID" value="NZ_CP074132.1"/>
</dbReference>
<evidence type="ECO:0000313" key="2">
    <source>
        <dbReference type="Proteomes" id="UP000678016"/>
    </source>
</evidence>
<accession>A0ABX8C0E7</accession>